<feature type="transmembrane region" description="Helical" evidence="1">
    <location>
        <begin position="84"/>
        <end position="102"/>
    </location>
</feature>
<organism evidence="3 4">
    <name type="scientific">Carbonactinospora thermoautotrophica</name>
    <dbReference type="NCBI Taxonomy" id="1469144"/>
    <lineage>
        <taxon>Bacteria</taxon>
        <taxon>Bacillati</taxon>
        <taxon>Actinomycetota</taxon>
        <taxon>Actinomycetes</taxon>
        <taxon>Kitasatosporales</taxon>
        <taxon>Carbonactinosporaceae</taxon>
        <taxon>Carbonactinospora</taxon>
    </lineage>
</organism>
<name>A0A132MXY8_9ACTN</name>
<feature type="transmembrane region" description="Helical" evidence="1">
    <location>
        <begin position="114"/>
        <end position="135"/>
    </location>
</feature>
<feature type="transmembrane region" description="Helical" evidence="1">
    <location>
        <begin position="43"/>
        <end position="63"/>
    </location>
</feature>
<dbReference type="EMBL" id="LAXD01000001">
    <property type="protein sequence ID" value="KWX02596.1"/>
    <property type="molecule type" value="Genomic_DNA"/>
</dbReference>
<dbReference type="InterPro" id="IPR002656">
    <property type="entry name" value="Acyl_transf_3_dom"/>
</dbReference>
<evidence type="ECO:0000313" key="4">
    <source>
        <dbReference type="Proteomes" id="UP000070188"/>
    </source>
</evidence>
<sequence length="422" mass="44760">MRLFAISAVVLGHWLAVVIVLRDGRLVGQNALALLPWAHWATWVFQVMPLFFLVGGYANAASWRSRRERGWNGAFWVRSRALRLLRPTTLFVAVVTVGAFVARVLGVDPRLVDAAAWAAGIALWFLVVYLCVVALTPVTHAAHERWGPAVPAALVTGIALVDLAHLGLGLPVVGSVNFALVWLCLHQLGFAWRDGTLTRSPVTPWALALGGLAALVLLAVPGPYPVSMVGVPGAEVNNTSPPTLALLSLGVCQIGVALLLRGPATRWLRRPRVWTVVVAGNSVIMTLYLWHMLPVLVGAVLLYATGLFPQPPVGSPLWWVLRLLWVLVLAVVMVPLVAVLGRVERSPRRPVPPGVPPRAGAWPVAVGVAAAAGGVFLLGLKSFHGVGPGGLPVAGLAPYAAGLLLLLVAPWAGRPRSRCSTG</sequence>
<feature type="domain" description="Acyltransferase 3" evidence="2">
    <location>
        <begin position="1"/>
        <end position="333"/>
    </location>
</feature>
<feature type="transmembrane region" description="Helical" evidence="1">
    <location>
        <begin position="392"/>
        <end position="412"/>
    </location>
</feature>
<dbReference type="Proteomes" id="UP000070188">
    <property type="component" value="Unassembled WGS sequence"/>
</dbReference>
<evidence type="ECO:0000313" key="3">
    <source>
        <dbReference type="EMBL" id="KWX02596.1"/>
    </source>
</evidence>
<reference evidence="4" key="1">
    <citation type="submission" date="2015-04" db="EMBL/GenBank/DDBJ databases">
        <title>Physiological reanalysis, assessment of diazotrophy, and genome sequences of multiple isolates of Streptomyces thermoautotrophicus.</title>
        <authorList>
            <person name="MacKellar D.C."/>
            <person name="Lieber L."/>
            <person name="Norman J."/>
            <person name="Bolger A."/>
            <person name="Tobin C."/>
            <person name="Murray J.W."/>
            <person name="Chang R."/>
            <person name="Ford T."/>
            <person name="Nguyen P.Q."/>
            <person name="Woodward J."/>
            <person name="Permingeat H."/>
            <person name="Joshi N.S."/>
            <person name="Silver P.A."/>
            <person name="Usadel B."/>
            <person name="Rutherford A.W."/>
            <person name="Friesen M."/>
            <person name="Prell J."/>
        </authorList>
    </citation>
    <scope>NUCLEOTIDE SEQUENCE [LARGE SCALE GENOMIC DNA]</scope>
    <source>
        <strain evidence="4">H1</strain>
    </source>
</reference>
<proteinExistence type="predicted"/>
<feature type="transmembrane region" description="Helical" evidence="1">
    <location>
        <begin position="361"/>
        <end position="380"/>
    </location>
</feature>
<dbReference type="STRING" id="1469144.LI90_3639"/>
<feature type="transmembrane region" description="Helical" evidence="1">
    <location>
        <begin position="172"/>
        <end position="192"/>
    </location>
</feature>
<feature type="transmembrane region" description="Helical" evidence="1">
    <location>
        <begin position="147"/>
        <end position="166"/>
    </location>
</feature>
<feature type="transmembrane region" description="Helical" evidence="1">
    <location>
        <begin position="273"/>
        <end position="304"/>
    </location>
</feature>
<keyword evidence="1" id="KW-0472">Membrane</keyword>
<keyword evidence="1" id="KW-1133">Transmembrane helix</keyword>
<evidence type="ECO:0000256" key="1">
    <source>
        <dbReference type="SAM" id="Phobius"/>
    </source>
</evidence>
<feature type="transmembrane region" description="Helical" evidence="1">
    <location>
        <begin position="244"/>
        <end position="261"/>
    </location>
</feature>
<keyword evidence="1" id="KW-0812">Transmembrane</keyword>
<keyword evidence="4" id="KW-1185">Reference proteome</keyword>
<gene>
    <name evidence="3" type="ORF">LI90_3639</name>
</gene>
<protein>
    <submittedName>
        <fullName evidence="3">Acyltransferase 3</fullName>
    </submittedName>
</protein>
<comment type="caution">
    <text evidence="3">The sequence shown here is derived from an EMBL/GenBank/DDBJ whole genome shotgun (WGS) entry which is preliminary data.</text>
</comment>
<dbReference type="Pfam" id="PF01757">
    <property type="entry name" value="Acyl_transf_3"/>
    <property type="match status" value="1"/>
</dbReference>
<dbReference type="GO" id="GO:0016747">
    <property type="term" value="F:acyltransferase activity, transferring groups other than amino-acyl groups"/>
    <property type="evidence" value="ECO:0007669"/>
    <property type="project" value="InterPro"/>
</dbReference>
<feature type="transmembrane region" description="Helical" evidence="1">
    <location>
        <begin position="316"/>
        <end position="340"/>
    </location>
</feature>
<accession>A0A132MXY8</accession>
<evidence type="ECO:0000259" key="2">
    <source>
        <dbReference type="Pfam" id="PF01757"/>
    </source>
</evidence>
<feature type="transmembrane region" description="Helical" evidence="1">
    <location>
        <begin position="204"/>
        <end position="224"/>
    </location>
</feature>
<keyword evidence="3" id="KW-0808">Transferase</keyword>
<dbReference type="PATRIC" id="fig|1469144.10.peg.3904"/>
<keyword evidence="3" id="KW-0012">Acyltransferase</keyword>
<dbReference type="AlphaFoldDB" id="A0A132MXY8"/>